<protein>
    <submittedName>
        <fullName evidence="1">Uncharacterized protein</fullName>
    </submittedName>
</protein>
<dbReference type="AlphaFoldDB" id="A0A392R182"/>
<proteinExistence type="predicted"/>
<evidence type="ECO:0000313" key="1">
    <source>
        <dbReference type="EMBL" id="MCI29305.1"/>
    </source>
</evidence>
<feature type="non-terminal residue" evidence="1">
    <location>
        <position position="67"/>
    </location>
</feature>
<comment type="caution">
    <text evidence="1">The sequence shown here is derived from an EMBL/GenBank/DDBJ whole genome shotgun (WGS) entry which is preliminary data.</text>
</comment>
<reference evidence="1 2" key="1">
    <citation type="journal article" date="2018" name="Front. Plant Sci.">
        <title>Red Clover (Trifolium pratense) and Zigzag Clover (T. medium) - A Picture of Genomic Similarities and Differences.</title>
        <authorList>
            <person name="Dluhosova J."/>
            <person name="Istvanek J."/>
            <person name="Nedelnik J."/>
            <person name="Repkova J."/>
        </authorList>
    </citation>
    <scope>NUCLEOTIDE SEQUENCE [LARGE SCALE GENOMIC DNA]</scope>
    <source>
        <strain evidence="2">cv. 10/8</strain>
        <tissue evidence="1">Leaf</tissue>
    </source>
</reference>
<keyword evidence="2" id="KW-1185">Reference proteome</keyword>
<evidence type="ECO:0000313" key="2">
    <source>
        <dbReference type="Proteomes" id="UP000265520"/>
    </source>
</evidence>
<dbReference type="EMBL" id="LXQA010171624">
    <property type="protein sequence ID" value="MCI29305.1"/>
    <property type="molecule type" value="Genomic_DNA"/>
</dbReference>
<dbReference type="Proteomes" id="UP000265520">
    <property type="component" value="Unassembled WGS sequence"/>
</dbReference>
<sequence length="67" mass="7409">MNQQSQHQINLNIRCESESESVVRIVGNCDGLGRTLQQMTHRDGYGTRRAVEVISVKKCEVCGVSCG</sequence>
<organism evidence="1 2">
    <name type="scientific">Trifolium medium</name>
    <dbReference type="NCBI Taxonomy" id="97028"/>
    <lineage>
        <taxon>Eukaryota</taxon>
        <taxon>Viridiplantae</taxon>
        <taxon>Streptophyta</taxon>
        <taxon>Embryophyta</taxon>
        <taxon>Tracheophyta</taxon>
        <taxon>Spermatophyta</taxon>
        <taxon>Magnoliopsida</taxon>
        <taxon>eudicotyledons</taxon>
        <taxon>Gunneridae</taxon>
        <taxon>Pentapetalae</taxon>
        <taxon>rosids</taxon>
        <taxon>fabids</taxon>
        <taxon>Fabales</taxon>
        <taxon>Fabaceae</taxon>
        <taxon>Papilionoideae</taxon>
        <taxon>50 kb inversion clade</taxon>
        <taxon>NPAAA clade</taxon>
        <taxon>Hologalegina</taxon>
        <taxon>IRL clade</taxon>
        <taxon>Trifolieae</taxon>
        <taxon>Trifolium</taxon>
    </lineage>
</organism>
<accession>A0A392R182</accession>
<name>A0A392R182_9FABA</name>